<accession>A0A9D5AR48</accession>
<proteinExistence type="predicted"/>
<name>A0A9D5AR48_PEA</name>
<dbReference type="Pfam" id="PF07734">
    <property type="entry name" value="FBA_1"/>
    <property type="match status" value="1"/>
</dbReference>
<reference evidence="2 3" key="1">
    <citation type="journal article" date="2022" name="Nat. Genet.">
        <title>Improved pea reference genome and pan-genome highlight genomic features and evolutionary characteristics.</title>
        <authorList>
            <person name="Yang T."/>
            <person name="Liu R."/>
            <person name="Luo Y."/>
            <person name="Hu S."/>
            <person name="Wang D."/>
            <person name="Wang C."/>
            <person name="Pandey M.K."/>
            <person name="Ge S."/>
            <person name="Xu Q."/>
            <person name="Li N."/>
            <person name="Li G."/>
            <person name="Huang Y."/>
            <person name="Saxena R.K."/>
            <person name="Ji Y."/>
            <person name="Li M."/>
            <person name="Yan X."/>
            <person name="He Y."/>
            <person name="Liu Y."/>
            <person name="Wang X."/>
            <person name="Xiang C."/>
            <person name="Varshney R.K."/>
            <person name="Ding H."/>
            <person name="Gao S."/>
            <person name="Zong X."/>
        </authorList>
    </citation>
    <scope>NUCLEOTIDE SEQUENCE [LARGE SCALE GENOMIC DNA]</scope>
    <source>
        <strain evidence="2 3">cv. Zhongwan 6</strain>
    </source>
</reference>
<dbReference type="AlphaFoldDB" id="A0A9D5AR48"/>
<dbReference type="Proteomes" id="UP001058974">
    <property type="component" value="Chromosome 4"/>
</dbReference>
<comment type="caution">
    <text evidence="2">The sequence shown here is derived from an EMBL/GenBank/DDBJ whole genome shotgun (WGS) entry which is preliminary data.</text>
</comment>
<feature type="non-terminal residue" evidence="2">
    <location>
        <position position="1"/>
    </location>
</feature>
<dbReference type="InterPro" id="IPR017451">
    <property type="entry name" value="F-box-assoc_interact_dom"/>
</dbReference>
<protein>
    <recommendedName>
        <fullName evidence="1">F-box domain-containing protein</fullName>
    </recommendedName>
</protein>
<dbReference type="PROSITE" id="PS50181">
    <property type="entry name" value="FBOX"/>
    <property type="match status" value="1"/>
</dbReference>
<evidence type="ECO:0000259" key="1">
    <source>
        <dbReference type="PROSITE" id="PS50181"/>
    </source>
</evidence>
<feature type="domain" description="F-box" evidence="1">
    <location>
        <begin position="4"/>
        <end position="50"/>
    </location>
</feature>
<dbReference type="Gramene" id="Psat04G0108600-T1">
    <property type="protein sequence ID" value="KAI5415914.1"/>
    <property type="gene ID" value="KIW84_041086"/>
</dbReference>
<sequence>SKRRRLMMFLPHELIIQILLRLPVKSLMRFKSVCKLWFSLISYDSHFANSHFQLTSSKHTCRILFLSNSAPQTRSIDVETSLHDDSSAGTLNFMPSYLEIKGSCNGFIYFKDFGIWNPSNGVHKEIPYSPIHSNLDANCFFYLYGFGYDHTRDDYLVVSMSYNPDLDPISSRLEFFSLRANTWEEIEGTYFPYMNASDDPRVGSLFKGAIHWLACHSDKSINVIVAFDLTERKLLEMSLPLPDDFDLDPNFCDLWVFGEFLSLWSMGNDSVEIWVMKEYNVHSSWTITLVIPIHGISTQYFSPICCTNIGDIIGLDGTGLVKYDDKGQLLEHRSFGIDEHGSQVAVYVESLLSLPGDRVQA</sequence>
<dbReference type="InterPro" id="IPR050796">
    <property type="entry name" value="SCF_F-box_component"/>
</dbReference>
<dbReference type="CDD" id="cd22157">
    <property type="entry name" value="F-box_AtFBW1-like"/>
    <property type="match status" value="1"/>
</dbReference>
<dbReference type="NCBIfam" id="TIGR01640">
    <property type="entry name" value="F_box_assoc_1"/>
    <property type="match status" value="1"/>
</dbReference>
<dbReference type="Gene3D" id="1.20.1280.50">
    <property type="match status" value="1"/>
</dbReference>
<dbReference type="InterPro" id="IPR036047">
    <property type="entry name" value="F-box-like_dom_sf"/>
</dbReference>
<dbReference type="EMBL" id="JAMSHJ010000004">
    <property type="protein sequence ID" value="KAI5415914.1"/>
    <property type="molecule type" value="Genomic_DNA"/>
</dbReference>
<dbReference type="InterPro" id="IPR001810">
    <property type="entry name" value="F-box_dom"/>
</dbReference>
<dbReference type="SMART" id="SM00256">
    <property type="entry name" value="FBOX"/>
    <property type="match status" value="1"/>
</dbReference>
<gene>
    <name evidence="2" type="ORF">KIW84_041086</name>
</gene>
<evidence type="ECO:0000313" key="3">
    <source>
        <dbReference type="Proteomes" id="UP001058974"/>
    </source>
</evidence>
<dbReference type="InterPro" id="IPR006527">
    <property type="entry name" value="F-box-assoc_dom_typ1"/>
</dbReference>
<organism evidence="2 3">
    <name type="scientific">Pisum sativum</name>
    <name type="common">Garden pea</name>
    <name type="synonym">Lathyrus oleraceus</name>
    <dbReference type="NCBI Taxonomy" id="3888"/>
    <lineage>
        <taxon>Eukaryota</taxon>
        <taxon>Viridiplantae</taxon>
        <taxon>Streptophyta</taxon>
        <taxon>Embryophyta</taxon>
        <taxon>Tracheophyta</taxon>
        <taxon>Spermatophyta</taxon>
        <taxon>Magnoliopsida</taxon>
        <taxon>eudicotyledons</taxon>
        <taxon>Gunneridae</taxon>
        <taxon>Pentapetalae</taxon>
        <taxon>rosids</taxon>
        <taxon>fabids</taxon>
        <taxon>Fabales</taxon>
        <taxon>Fabaceae</taxon>
        <taxon>Papilionoideae</taxon>
        <taxon>50 kb inversion clade</taxon>
        <taxon>NPAAA clade</taxon>
        <taxon>Hologalegina</taxon>
        <taxon>IRL clade</taxon>
        <taxon>Fabeae</taxon>
        <taxon>Lathyrus</taxon>
    </lineage>
</organism>
<evidence type="ECO:0000313" key="2">
    <source>
        <dbReference type="EMBL" id="KAI5415914.1"/>
    </source>
</evidence>
<dbReference type="SUPFAM" id="SSF81383">
    <property type="entry name" value="F-box domain"/>
    <property type="match status" value="1"/>
</dbReference>
<dbReference type="PANTHER" id="PTHR31672">
    <property type="entry name" value="BNACNNG10540D PROTEIN"/>
    <property type="match status" value="1"/>
</dbReference>
<keyword evidence="3" id="KW-1185">Reference proteome</keyword>
<dbReference type="PANTHER" id="PTHR31672:SF13">
    <property type="entry name" value="F-BOX PROTEIN CPR30-LIKE"/>
    <property type="match status" value="1"/>
</dbReference>
<dbReference type="Pfam" id="PF12937">
    <property type="entry name" value="F-box-like"/>
    <property type="match status" value="1"/>
</dbReference>